<dbReference type="PRINTS" id="PR01576">
    <property type="entry name" value="PDEFORMYLASE"/>
</dbReference>
<feature type="binding site" evidence="2">
    <location>
        <position position="140"/>
    </location>
    <ligand>
        <name>Fe cation</name>
        <dbReference type="ChEBI" id="CHEBI:24875"/>
    </ligand>
</feature>
<dbReference type="AlphaFoldDB" id="A0A9D1MS43"/>
<proteinExistence type="inferred from homology"/>
<keyword evidence="2" id="KW-0648">Protein biosynthesis</keyword>
<evidence type="ECO:0000256" key="1">
    <source>
        <dbReference type="ARBA" id="ARBA00010759"/>
    </source>
</evidence>
<feature type="binding site" evidence="2">
    <location>
        <position position="136"/>
    </location>
    <ligand>
        <name>Fe cation</name>
        <dbReference type="ChEBI" id="CHEBI:24875"/>
    </ligand>
</feature>
<dbReference type="PANTHER" id="PTHR10458">
    <property type="entry name" value="PEPTIDE DEFORMYLASE"/>
    <property type="match status" value="1"/>
</dbReference>
<keyword evidence="2" id="KW-0479">Metal-binding</keyword>
<dbReference type="HAMAP" id="MF_00163">
    <property type="entry name" value="Pep_deformylase"/>
    <property type="match status" value="1"/>
</dbReference>
<keyword evidence="2" id="KW-0408">Iron</keyword>
<comment type="function">
    <text evidence="2">Removes the formyl group from the N-terminal Met of newly synthesized proteins. Requires at least a dipeptide for an efficient rate of reaction. N-terminal L-methionine is a prerequisite for activity but the enzyme has broad specificity at other positions.</text>
</comment>
<keyword evidence="2 3" id="KW-0378">Hydrolase</keyword>
<name>A0A9D1MS43_9PROT</name>
<gene>
    <name evidence="2 3" type="primary">def</name>
    <name evidence="3" type="ORF">IAC63_01585</name>
</gene>
<dbReference type="NCBIfam" id="NF001159">
    <property type="entry name" value="PRK00150.1-3"/>
    <property type="match status" value="1"/>
</dbReference>
<organism evidence="3 4">
    <name type="scientific">Candidatus Enterousia avicola</name>
    <dbReference type="NCBI Taxonomy" id="2840787"/>
    <lineage>
        <taxon>Bacteria</taxon>
        <taxon>Pseudomonadati</taxon>
        <taxon>Pseudomonadota</taxon>
        <taxon>Alphaproteobacteria</taxon>
        <taxon>Candidatus Enterousia</taxon>
    </lineage>
</organism>
<dbReference type="SUPFAM" id="SSF56420">
    <property type="entry name" value="Peptide deformylase"/>
    <property type="match status" value="1"/>
</dbReference>
<dbReference type="Pfam" id="PF01327">
    <property type="entry name" value="Pep_deformylase"/>
    <property type="match status" value="1"/>
</dbReference>
<comment type="cofactor">
    <cofactor evidence="2">
        <name>Fe(2+)</name>
        <dbReference type="ChEBI" id="CHEBI:29033"/>
    </cofactor>
    <text evidence="2">Binds 1 Fe(2+) ion.</text>
</comment>
<accession>A0A9D1MS43</accession>
<dbReference type="EMBL" id="DVNO01000012">
    <property type="protein sequence ID" value="HIU65313.1"/>
    <property type="molecule type" value="Genomic_DNA"/>
</dbReference>
<comment type="similarity">
    <text evidence="1 2">Belongs to the polypeptide deformylase family.</text>
</comment>
<evidence type="ECO:0000313" key="3">
    <source>
        <dbReference type="EMBL" id="HIU65313.1"/>
    </source>
</evidence>
<comment type="caution">
    <text evidence="3">The sequence shown here is derived from an EMBL/GenBank/DDBJ whole genome shotgun (WGS) entry which is preliminary data.</text>
</comment>
<dbReference type="InterPro" id="IPR023635">
    <property type="entry name" value="Peptide_deformylase"/>
</dbReference>
<sequence length="167" mass="18983">MLQMKLCGDLVLREKCEPITEITPDVLDVLDEMVGMMRDQNGVGLAAPQVGQLKRYLVMMDPESEKVFKMINPKILTRSSEVCTMEEGCLSVLGPDDLPVYANVTRPQSVEVEWTDENGKLLQAQMSGLPARIVQHETDHLDGILFIDYLSPVRREMLMRKVRKHKK</sequence>
<evidence type="ECO:0000313" key="4">
    <source>
        <dbReference type="Proteomes" id="UP000824142"/>
    </source>
</evidence>
<dbReference type="EC" id="3.5.1.88" evidence="2"/>
<protein>
    <recommendedName>
        <fullName evidence="2">Peptide deformylase</fullName>
        <shortName evidence="2">PDF</shortName>
        <ecNumber evidence="2">3.5.1.88</ecNumber>
    </recommendedName>
    <alternativeName>
        <fullName evidence="2">Polypeptide deformylase</fullName>
    </alternativeName>
</protein>
<comment type="catalytic activity">
    <reaction evidence="2">
        <text>N-terminal N-formyl-L-methionyl-[peptide] + H2O = N-terminal L-methionyl-[peptide] + formate</text>
        <dbReference type="Rhea" id="RHEA:24420"/>
        <dbReference type="Rhea" id="RHEA-COMP:10639"/>
        <dbReference type="Rhea" id="RHEA-COMP:10640"/>
        <dbReference type="ChEBI" id="CHEBI:15377"/>
        <dbReference type="ChEBI" id="CHEBI:15740"/>
        <dbReference type="ChEBI" id="CHEBI:49298"/>
        <dbReference type="ChEBI" id="CHEBI:64731"/>
        <dbReference type="EC" id="3.5.1.88"/>
    </reaction>
</comment>
<reference evidence="3" key="2">
    <citation type="journal article" date="2021" name="PeerJ">
        <title>Extensive microbial diversity within the chicken gut microbiome revealed by metagenomics and culture.</title>
        <authorList>
            <person name="Gilroy R."/>
            <person name="Ravi A."/>
            <person name="Getino M."/>
            <person name="Pursley I."/>
            <person name="Horton D.L."/>
            <person name="Alikhan N.F."/>
            <person name="Baker D."/>
            <person name="Gharbi K."/>
            <person name="Hall N."/>
            <person name="Watson M."/>
            <person name="Adriaenssens E.M."/>
            <person name="Foster-Nyarko E."/>
            <person name="Jarju S."/>
            <person name="Secka A."/>
            <person name="Antonio M."/>
            <person name="Oren A."/>
            <person name="Chaudhuri R.R."/>
            <person name="La Ragione R."/>
            <person name="Hildebrand F."/>
            <person name="Pallen M.J."/>
        </authorList>
    </citation>
    <scope>NUCLEOTIDE SEQUENCE</scope>
    <source>
        <strain evidence="3">CHK136-897</strain>
    </source>
</reference>
<dbReference type="GO" id="GO:0006412">
    <property type="term" value="P:translation"/>
    <property type="evidence" value="ECO:0007669"/>
    <property type="project" value="UniProtKB-UniRule"/>
</dbReference>
<dbReference type="NCBIfam" id="TIGR00079">
    <property type="entry name" value="pept_deformyl"/>
    <property type="match status" value="1"/>
</dbReference>
<dbReference type="InterPro" id="IPR036821">
    <property type="entry name" value="Peptide_deformylase_sf"/>
</dbReference>
<dbReference type="PIRSF" id="PIRSF004749">
    <property type="entry name" value="Pep_def"/>
    <property type="match status" value="1"/>
</dbReference>
<dbReference type="Gene3D" id="3.90.45.10">
    <property type="entry name" value="Peptide deformylase"/>
    <property type="match status" value="1"/>
</dbReference>
<dbReference type="PANTHER" id="PTHR10458:SF22">
    <property type="entry name" value="PEPTIDE DEFORMYLASE"/>
    <property type="match status" value="1"/>
</dbReference>
<dbReference type="CDD" id="cd00487">
    <property type="entry name" value="Pep_deformylase"/>
    <property type="match status" value="1"/>
</dbReference>
<evidence type="ECO:0000256" key="2">
    <source>
        <dbReference type="HAMAP-Rule" id="MF_00163"/>
    </source>
</evidence>
<feature type="binding site" evidence="2">
    <location>
        <position position="89"/>
    </location>
    <ligand>
        <name>Fe cation</name>
        <dbReference type="ChEBI" id="CHEBI:24875"/>
    </ligand>
</feature>
<dbReference type="GO" id="GO:0042586">
    <property type="term" value="F:peptide deformylase activity"/>
    <property type="evidence" value="ECO:0007669"/>
    <property type="project" value="UniProtKB-UniRule"/>
</dbReference>
<reference evidence="3" key="1">
    <citation type="submission" date="2020-10" db="EMBL/GenBank/DDBJ databases">
        <authorList>
            <person name="Gilroy R."/>
        </authorList>
    </citation>
    <scope>NUCLEOTIDE SEQUENCE</scope>
    <source>
        <strain evidence="3">CHK136-897</strain>
    </source>
</reference>
<feature type="active site" evidence="2">
    <location>
        <position position="137"/>
    </location>
</feature>
<dbReference type="GO" id="GO:0046872">
    <property type="term" value="F:metal ion binding"/>
    <property type="evidence" value="ECO:0007669"/>
    <property type="project" value="UniProtKB-KW"/>
</dbReference>
<dbReference type="Proteomes" id="UP000824142">
    <property type="component" value="Unassembled WGS sequence"/>
</dbReference>